<dbReference type="RefSeq" id="WP_077720879.1">
    <property type="nucleotide sequence ID" value="NZ_CP019699.1"/>
</dbReference>
<dbReference type="InterPro" id="IPR036661">
    <property type="entry name" value="Luciferase-like_sf"/>
</dbReference>
<accession>A0A1U9KAK1</accession>
<evidence type="ECO:0000256" key="2">
    <source>
        <dbReference type="ARBA" id="ARBA00023033"/>
    </source>
</evidence>
<dbReference type="OrthoDB" id="9776438at2"/>
<organism evidence="4 5">
    <name type="scientific">Novibacillus thermophilus</name>
    <dbReference type="NCBI Taxonomy" id="1471761"/>
    <lineage>
        <taxon>Bacteria</taxon>
        <taxon>Bacillati</taxon>
        <taxon>Bacillota</taxon>
        <taxon>Bacilli</taxon>
        <taxon>Bacillales</taxon>
        <taxon>Thermoactinomycetaceae</taxon>
        <taxon>Novibacillus</taxon>
    </lineage>
</organism>
<evidence type="ECO:0000256" key="1">
    <source>
        <dbReference type="ARBA" id="ARBA00023002"/>
    </source>
</evidence>
<feature type="domain" description="Luciferase-like" evidence="3">
    <location>
        <begin position="13"/>
        <end position="313"/>
    </location>
</feature>
<dbReference type="Pfam" id="PF00296">
    <property type="entry name" value="Bac_luciferase"/>
    <property type="match status" value="1"/>
</dbReference>
<dbReference type="SUPFAM" id="SSF51679">
    <property type="entry name" value="Bacterial luciferase-like"/>
    <property type="match status" value="1"/>
</dbReference>
<dbReference type="Proteomes" id="UP000188603">
    <property type="component" value="Chromosome"/>
</dbReference>
<keyword evidence="1" id="KW-0560">Oxidoreductase</keyword>
<dbReference type="Gene3D" id="3.20.20.30">
    <property type="entry name" value="Luciferase-like domain"/>
    <property type="match status" value="1"/>
</dbReference>
<keyword evidence="5" id="KW-1185">Reference proteome</keyword>
<dbReference type="PANTHER" id="PTHR30137">
    <property type="entry name" value="LUCIFERASE-LIKE MONOOXYGENASE"/>
    <property type="match status" value="1"/>
</dbReference>
<evidence type="ECO:0000313" key="5">
    <source>
        <dbReference type="Proteomes" id="UP000188603"/>
    </source>
</evidence>
<dbReference type="EMBL" id="CP019699">
    <property type="protein sequence ID" value="AQS57031.1"/>
    <property type="molecule type" value="Genomic_DNA"/>
</dbReference>
<evidence type="ECO:0000259" key="3">
    <source>
        <dbReference type="Pfam" id="PF00296"/>
    </source>
</evidence>
<dbReference type="InterPro" id="IPR011251">
    <property type="entry name" value="Luciferase-like_dom"/>
</dbReference>
<evidence type="ECO:0000313" key="4">
    <source>
        <dbReference type="EMBL" id="AQS57031.1"/>
    </source>
</evidence>
<protein>
    <submittedName>
        <fullName evidence="4">Luciferase</fullName>
    </submittedName>
</protein>
<dbReference type="AlphaFoldDB" id="A0A1U9KAK1"/>
<dbReference type="GO" id="GO:0005829">
    <property type="term" value="C:cytosol"/>
    <property type="evidence" value="ECO:0007669"/>
    <property type="project" value="TreeGrafter"/>
</dbReference>
<dbReference type="InterPro" id="IPR050766">
    <property type="entry name" value="Bact_Lucif_Oxidored"/>
</dbReference>
<sequence>MEKYRIDESKGLEFGVFSLGDHLPNPLTGKRVSAEQRIHEFIEFAKLAEQAGIDFFGIGESHQKYFVAQAHAVVLAAVAQATEKIKLGSTSTIISTSDPVRVYENFATIDLISKGRAEIVAGRASRVGLYDLLGYDLRDYEELYEEKFDLLLKINEEKKVNWHGQFRAPLKNAEVLPRPKNDWMPIWRAVGGTPASAIKAGLAGVPAYFAGLAGPASGVKQRIDAYREAARSNGFDPSNLPVAMAGHLYVAETTQQALKEYWPLFSEGTKRTNGLTFPKQVFAQAAHPHNVLNIGSPQEIIERILYHHELFGHQRYIAQIDFGGMPFDKAMNNIELIGTEIMPAVKKYTAKRKEEVK</sequence>
<dbReference type="GO" id="GO:0016705">
    <property type="term" value="F:oxidoreductase activity, acting on paired donors, with incorporation or reduction of molecular oxygen"/>
    <property type="evidence" value="ECO:0007669"/>
    <property type="project" value="InterPro"/>
</dbReference>
<dbReference type="STRING" id="1471761.B0W44_16010"/>
<dbReference type="GO" id="GO:0004497">
    <property type="term" value="F:monooxygenase activity"/>
    <property type="evidence" value="ECO:0007669"/>
    <property type="project" value="UniProtKB-KW"/>
</dbReference>
<keyword evidence="2" id="KW-0503">Monooxygenase</keyword>
<name>A0A1U9KAK1_9BACL</name>
<proteinExistence type="predicted"/>
<dbReference type="KEGG" id="ntr:B0W44_16010"/>
<reference evidence="4 5" key="1">
    <citation type="journal article" date="2015" name="Int. J. Syst. Evol. Microbiol.">
        <title>Novibacillus thermophilus gen. nov., sp. nov., a Gram-staining-negative and moderately thermophilic member of the family Thermoactinomycetaceae.</title>
        <authorList>
            <person name="Yang G."/>
            <person name="Chen J."/>
            <person name="Zhou S."/>
        </authorList>
    </citation>
    <scope>NUCLEOTIDE SEQUENCE [LARGE SCALE GENOMIC DNA]</scope>
    <source>
        <strain evidence="4 5">SG-1</strain>
    </source>
</reference>
<dbReference type="PANTHER" id="PTHR30137:SF8">
    <property type="entry name" value="BLR5498 PROTEIN"/>
    <property type="match status" value="1"/>
</dbReference>
<gene>
    <name evidence="4" type="ORF">B0W44_16010</name>
</gene>